<dbReference type="InterPro" id="IPR032501">
    <property type="entry name" value="Prot_ATP_ID_OB_2nd"/>
</dbReference>
<evidence type="ECO:0000313" key="13">
    <source>
        <dbReference type="EMBL" id="GGT91883.1"/>
    </source>
</evidence>
<dbReference type="GO" id="GO:0005737">
    <property type="term" value="C:cytoplasm"/>
    <property type="evidence" value="ECO:0007669"/>
    <property type="project" value="UniProtKB-SubCell"/>
</dbReference>
<dbReference type="SUPFAM" id="SSF52540">
    <property type="entry name" value="P-loop containing nucleoside triphosphate hydrolases"/>
    <property type="match status" value="1"/>
</dbReference>
<dbReference type="Proteomes" id="UP000616143">
    <property type="component" value="Unassembled WGS sequence"/>
</dbReference>
<comment type="function">
    <text evidence="9">ATPase which is responsible for recognizing, binding, unfolding and translocation of substrate proteins into the archaeal 20S proteasome core particle. Is essential for opening the gate of the 20S proteasome via an interaction with its C-terminus, thereby allowing substrate entry and access to the site of proteolysis. Thus, the C-termini of the proteasomal ATPase function like a 'key in a lock' to induce gate opening and therefore regulate proteolysis. Unfolding activity requires energy from ATP hydrolysis, whereas ATP binding alone promotes ATPase-20S proteasome association which triggers gate opening, and supports translocation of unfolded substrates.</text>
</comment>
<dbReference type="FunFam" id="3.40.50.300:FF:000033">
    <property type="entry name" value="26S protease regulatory subunit 6B"/>
    <property type="match status" value="1"/>
</dbReference>
<reference evidence="14" key="2">
    <citation type="submission" date="2018-04" db="EMBL/GenBank/DDBJ databases">
        <title>Complete genome sequence of Sulfodiicoccus acidiphilus strain HS-1.</title>
        <authorList>
            <person name="Sakai H.D."/>
            <person name="Kurosawa N."/>
        </authorList>
    </citation>
    <scope>NUCLEOTIDE SEQUENCE [LARGE SCALE GENOMIC DNA]</scope>
    <source>
        <strain evidence="14">HS-1</strain>
    </source>
</reference>
<dbReference type="InterPro" id="IPR023501">
    <property type="entry name" value="Nucleotidase_PAN"/>
</dbReference>
<keyword evidence="7 9" id="KW-0175">Coiled coil</keyword>
<reference evidence="13" key="1">
    <citation type="journal article" date="2014" name="Int. J. Syst. Evol. Microbiol.">
        <title>Complete genome sequence of Corynebacterium casei LMG S-19264T (=DSM 44701T), isolated from a smear-ripened cheese.</title>
        <authorList>
            <consortium name="US DOE Joint Genome Institute (JGI-PGF)"/>
            <person name="Walter F."/>
            <person name="Albersmeier A."/>
            <person name="Kalinowski J."/>
            <person name="Ruckert C."/>
        </authorList>
    </citation>
    <scope>NUCLEOTIDE SEQUENCE</scope>
    <source>
        <strain evidence="13">JCM 31740</strain>
    </source>
</reference>
<comment type="domain">
    <text evidence="9">Consists of three main regions, an N-terminal coiled-coil domain that may assist in substrate recognition, an interdomain involved in PAN hexamerization, and a C-terminal ATPase domain of the AAA type.</text>
</comment>
<evidence type="ECO:0000256" key="8">
    <source>
        <dbReference type="ARBA" id="ARBA00023186"/>
    </source>
</evidence>
<dbReference type="InterPro" id="IPR050221">
    <property type="entry name" value="26S_Proteasome_ATPase"/>
</dbReference>
<comment type="similarity">
    <text evidence="2 9 10">Belongs to the AAA ATPase family.</text>
</comment>
<dbReference type="Gene3D" id="1.10.8.60">
    <property type="match status" value="1"/>
</dbReference>
<evidence type="ECO:0000256" key="3">
    <source>
        <dbReference type="ARBA" id="ARBA00022490"/>
    </source>
</evidence>
<dbReference type="EMBL" id="AP018553">
    <property type="protein sequence ID" value="BBD71976.1"/>
    <property type="molecule type" value="Genomic_DNA"/>
</dbReference>
<evidence type="ECO:0000256" key="1">
    <source>
        <dbReference type="ARBA" id="ARBA00004496"/>
    </source>
</evidence>
<dbReference type="SMART" id="SM00382">
    <property type="entry name" value="AAA"/>
    <property type="match status" value="1"/>
</dbReference>
<comment type="subunit">
    <text evidence="9">Homohexamer. The hexameric complex has a two-ring architecture resembling a top hat that caps the 20S proteasome core at one or both ends. Upon ATP-binding, the C-terminus of PAN interacts with the alpha-rings of the proteasome core by binding to the intersubunit pockets.</text>
</comment>
<feature type="coiled-coil region" evidence="9">
    <location>
        <begin position="13"/>
        <end position="47"/>
    </location>
</feature>
<keyword evidence="14" id="KW-1185">Reference proteome</keyword>
<evidence type="ECO:0000256" key="5">
    <source>
        <dbReference type="ARBA" id="ARBA00022840"/>
    </source>
</evidence>
<sequence length="391" mass="43303">MSEEVDIPNENVGEEKEQLLRVMEEKVRSLQTEVEMLRKELNYYKSEMDKLLSPPLIEATVLDTLEDGRVVVRSSSGPNLVVNALREVIVGKLKPGTPVALNQRASAIVEVLPTREEPVVRGMEVEEKPNVRYTDIGGLEEQIGQIREVVELPLTRPELFREIGVDPPKGVLLYGPPGTGKTMLAKAVATESGAAFIHVIASEFAQKFVGEGAKIVREVFELARKRAPAILFIDEIDAIASKRIDVGTSGEREIQRTLMQLLAEIDGFKPLENVRILTATNRIDVLDPALLRPGRFDRLIEVPLPDAAGREKIYSIYLGRMKVKGEVDVKGLAAESEGLSGADIKNVCVEAAYVAIREGRAYVTNQDVFKALKAVLNKREAKVKERTEKFI</sequence>
<dbReference type="RefSeq" id="WP_126449275.1">
    <property type="nucleotide sequence ID" value="NZ_AP018553.1"/>
</dbReference>
<feature type="binding site" evidence="9">
    <location>
        <position position="317"/>
    </location>
    <ligand>
        <name>ATP</name>
        <dbReference type="ChEBI" id="CHEBI:30616"/>
    </ligand>
</feature>
<dbReference type="InterPro" id="IPR003959">
    <property type="entry name" value="ATPase_AAA_core"/>
</dbReference>
<evidence type="ECO:0000256" key="7">
    <source>
        <dbReference type="ARBA" id="ARBA00023054"/>
    </source>
</evidence>
<dbReference type="GeneID" id="38665868"/>
<keyword evidence="6 9" id="KW-0647">Proteasome</keyword>
<dbReference type="NCBIfam" id="TIGR01242">
    <property type="entry name" value="proteasome-activating nucleotidase"/>
    <property type="match status" value="1"/>
</dbReference>
<dbReference type="InterPro" id="IPR003593">
    <property type="entry name" value="AAA+_ATPase"/>
</dbReference>
<keyword evidence="3 9" id="KW-0963">Cytoplasm</keyword>
<dbReference type="Pfam" id="PF16450">
    <property type="entry name" value="Prot_ATP_ID_OB_C"/>
    <property type="match status" value="1"/>
</dbReference>
<reference evidence="12" key="3">
    <citation type="journal article" date="2019" name="BMC Res. Notes">
        <title>Complete genome sequence of the Sulfodiicoccus acidiphilus strain HS-1T, the first crenarchaeon that lacks polB3, isolated from an acidic hot spring in Ohwaku-dani, Hakone, Japan.</title>
        <authorList>
            <person name="Sakai H.D."/>
            <person name="Kurosawa N."/>
        </authorList>
    </citation>
    <scope>NUCLEOTIDE SEQUENCE</scope>
    <source>
        <strain evidence="12">HS-1</strain>
    </source>
</reference>
<name>A0A348B1C4_9CREN</name>
<dbReference type="Pfam" id="PF00004">
    <property type="entry name" value="AAA"/>
    <property type="match status" value="1"/>
</dbReference>
<evidence type="ECO:0000256" key="9">
    <source>
        <dbReference type="HAMAP-Rule" id="MF_00553"/>
    </source>
</evidence>
<evidence type="ECO:0000256" key="4">
    <source>
        <dbReference type="ARBA" id="ARBA00022741"/>
    </source>
</evidence>
<dbReference type="Proteomes" id="UP000276741">
    <property type="component" value="Chromosome"/>
</dbReference>
<evidence type="ECO:0000259" key="11">
    <source>
        <dbReference type="SMART" id="SM00382"/>
    </source>
</evidence>
<dbReference type="KEGG" id="sacd:HS1genome_0365"/>
<dbReference type="Pfam" id="PF17862">
    <property type="entry name" value="AAA_lid_3"/>
    <property type="match status" value="1"/>
</dbReference>
<keyword evidence="4 9" id="KW-0547">Nucleotide-binding</keyword>
<proteinExistence type="inferred from homology"/>
<dbReference type="InterPro" id="IPR027417">
    <property type="entry name" value="P-loop_NTPase"/>
</dbReference>
<dbReference type="HAMAP" id="MF_00553">
    <property type="entry name" value="PAN"/>
    <property type="match status" value="1"/>
</dbReference>
<dbReference type="Gene3D" id="2.40.50.140">
    <property type="entry name" value="Nucleic acid-binding proteins"/>
    <property type="match status" value="1"/>
</dbReference>
<dbReference type="GO" id="GO:0010498">
    <property type="term" value="P:proteasomal protein catabolic process"/>
    <property type="evidence" value="ECO:0007669"/>
    <property type="project" value="UniProtKB-UniRule"/>
</dbReference>
<evidence type="ECO:0000256" key="6">
    <source>
        <dbReference type="ARBA" id="ARBA00022942"/>
    </source>
</evidence>
<dbReference type="PANTHER" id="PTHR23073">
    <property type="entry name" value="26S PROTEASOME REGULATORY SUBUNIT"/>
    <property type="match status" value="1"/>
</dbReference>
<dbReference type="EMBL" id="BMQS01000005">
    <property type="protein sequence ID" value="GGT91883.1"/>
    <property type="molecule type" value="Genomic_DNA"/>
</dbReference>
<evidence type="ECO:0000256" key="2">
    <source>
        <dbReference type="ARBA" id="ARBA00006914"/>
    </source>
</evidence>
<feature type="domain" description="AAA+ ATPase" evidence="11">
    <location>
        <begin position="167"/>
        <end position="306"/>
    </location>
</feature>
<evidence type="ECO:0000313" key="14">
    <source>
        <dbReference type="Proteomes" id="UP000276741"/>
    </source>
</evidence>
<dbReference type="AlphaFoldDB" id="A0A348B1C4"/>
<dbReference type="PROSITE" id="PS00674">
    <property type="entry name" value="AAA"/>
    <property type="match status" value="1"/>
</dbReference>
<gene>
    <name evidence="9" type="primary">pan</name>
    <name evidence="13" type="ORF">GCM10007116_07030</name>
    <name evidence="12" type="ORF">HS1genome_0365</name>
</gene>
<dbReference type="InterPro" id="IPR041569">
    <property type="entry name" value="AAA_lid_3"/>
</dbReference>
<dbReference type="InterPro" id="IPR003960">
    <property type="entry name" value="ATPase_AAA_CS"/>
</dbReference>
<dbReference type="OrthoDB" id="77269at2157"/>
<accession>A0A348B1C4</accession>
<evidence type="ECO:0000313" key="12">
    <source>
        <dbReference type="EMBL" id="BBD71976.1"/>
    </source>
</evidence>
<protein>
    <recommendedName>
        <fullName evidence="9">Proteasome-activating nucleotidase</fullName>
        <shortName evidence="9">PAN</shortName>
    </recommendedName>
    <alternativeName>
        <fullName evidence="9">Proteasomal ATPase</fullName>
    </alternativeName>
    <alternativeName>
        <fullName evidence="9">Proteasome regulatory ATPase</fullName>
    </alternativeName>
    <alternativeName>
        <fullName evidence="9">Proteasome regulatory particle</fullName>
    </alternativeName>
</protein>
<reference evidence="13" key="4">
    <citation type="submission" date="2020-09" db="EMBL/GenBank/DDBJ databases">
        <authorList>
            <person name="Sun Q."/>
            <person name="Ohkuma M."/>
        </authorList>
    </citation>
    <scope>NUCLEOTIDE SEQUENCE</scope>
    <source>
        <strain evidence="13">JCM 31740</strain>
    </source>
</reference>
<comment type="subcellular location">
    <subcellularLocation>
        <location evidence="1 9">Cytoplasm</location>
    </subcellularLocation>
</comment>
<dbReference type="GO" id="GO:0043335">
    <property type="term" value="P:protein unfolding"/>
    <property type="evidence" value="ECO:0007669"/>
    <property type="project" value="UniProtKB-UniRule"/>
</dbReference>
<dbReference type="Gene3D" id="3.40.50.300">
    <property type="entry name" value="P-loop containing nucleotide triphosphate hydrolases"/>
    <property type="match status" value="1"/>
</dbReference>
<dbReference type="NCBIfam" id="NF003069">
    <property type="entry name" value="PRK03992.1"/>
    <property type="match status" value="1"/>
</dbReference>
<keyword evidence="8 9" id="KW-0143">Chaperone</keyword>
<dbReference type="GO" id="GO:0005524">
    <property type="term" value="F:ATP binding"/>
    <property type="evidence" value="ECO:0007669"/>
    <property type="project" value="UniProtKB-UniRule"/>
</dbReference>
<dbReference type="GO" id="GO:0022623">
    <property type="term" value="C:proteasome-activating nucleotidase complex"/>
    <property type="evidence" value="ECO:0007669"/>
    <property type="project" value="UniProtKB-UniRule"/>
</dbReference>
<feature type="binding site" evidence="9">
    <location>
        <begin position="178"/>
        <end position="183"/>
    </location>
    <ligand>
        <name>ATP</name>
        <dbReference type="ChEBI" id="CHEBI:30616"/>
    </ligand>
</feature>
<evidence type="ECO:0000256" key="10">
    <source>
        <dbReference type="RuleBase" id="RU003651"/>
    </source>
</evidence>
<dbReference type="InterPro" id="IPR012340">
    <property type="entry name" value="NA-bd_OB-fold"/>
</dbReference>
<keyword evidence="5 9" id="KW-0067">ATP-binding</keyword>
<dbReference type="GO" id="GO:0016887">
    <property type="term" value="F:ATP hydrolysis activity"/>
    <property type="evidence" value="ECO:0007669"/>
    <property type="project" value="UniProtKB-UniRule"/>
</dbReference>
<organism evidence="12 14">
    <name type="scientific">Sulfodiicoccus acidiphilus</name>
    <dbReference type="NCBI Taxonomy" id="1670455"/>
    <lineage>
        <taxon>Archaea</taxon>
        <taxon>Thermoproteota</taxon>
        <taxon>Thermoprotei</taxon>
        <taxon>Sulfolobales</taxon>
        <taxon>Sulfolobaceae</taxon>
        <taxon>Sulfodiicoccus</taxon>
    </lineage>
</organism>